<proteinExistence type="inferred from homology"/>
<dbReference type="RefSeq" id="XP_007836996.1">
    <property type="nucleotide sequence ID" value="XM_007838805.1"/>
</dbReference>
<dbReference type="PRINTS" id="PR00080">
    <property type="entry name" value="SDRFAMILY"/>
</dbReference>
<dbReference type="OrthoDB" id="2102561at2759"/>
<dbReference type="HOGENOM" id="CLU_010194_1_3_1"/>
<feature type="domain" description="Ketoreductase" evidence="4">
    <location>
        <begin position="7"/>
        <end position="195"/>
    </location>
</feature>
<comment type="similarity">
    <text evidence="1">Belongs to the short-chain dehydrogenases/reductases (SDR) family.</text>
</comment>
<dbReference type="SMART" id="SM00822">
    <property type="entry name" value="PKS_KR"/>
    <property type="match status" value="1"/>
</dbReference>
<reference evidence="6" key="1">
    <citation type="journal article" date="2015" name="BMC Genomics">
        <title>Genomic and transcriptomic analysis of the endophytic fungus Pestalotiopsis fici reveals its lifestyle and high potential for synthesis of natural products.</title>
        <authorList>
            <person name="Wang X."/>
            <person name="Zhang X."/>
            <person name="Liu L."/>
            <person name="Xiang M."/>
            <person name="Wang W."/>
            <person name="Sun X."/>
            <person name="Che Y."/>
            <person name="Guo L."/>
            <person name="Liu G."/>
            <person name="Guo L."/>
            <person name="Wang C."/>
            <person name="Yin W.B."/>
            <person name="Stadler M."/>
            <person name="Zhang X."/>
            <person name="Liu X."/>
        </authorList>
    </citation>
    <scope>NUCLEOTIDE SEQUENCE [LARGE SCALE GENOMIC DNA]</scope>
    <source>
        <strain evidence="6">W106-1 / CGMCC3.15140</strain>
    </source>
</reference>
<dbReference type="eggNOG" id="KOG0725">
    <property type="taxonomic scope" value="Eukaryota"/>
</dbReference>
<dbReference type="InterPro" id="IPR002347">
    <property type="entry name" value="SDR_fam"/>
</dbReference>
<dbReference type="PANTHER" id="PTHR42760">
    <property type="entry name" value="SHORT-CHAIN DEHYDROGENASES/REDUCTASES FAMILY MEMBER"/>
    <property type="match status" value="1"/>
</dbReference>
<evidence type="ECO:0000256" key="1">
    <source>
        <dbReference type="ARBA" id="ARBA00006484"/>
    </source>
</evidence>
<keyword evidence="3" id="KW-0560">Oxidoreductase</keyword>
<evidence type="ECO:0000256" key="2">
    <source>
        <dbReference type="ARBA" id="ARBA00022857"/>
    </source>
</evidence>
<dbReference type="PANTHER" id="PTHR42760:SF133">
    <property type="entry name" value="3-OXOACYL-[ACYL-CARRIER-PROTEIN] REDUCTASE"/>
    <property type="match status" value="1"/>
</dbReference>
<dbReference type="GO" id="GO:0016616">
    <property type="term" value="F:oxidoreductase activity, acting on the CH-OH group of donors, NAD or NADP as acceptor"/>
    <property type="evidence" value="ECO:0007669"/>
    <property type="project" value="UniProtKB-ARBA"/>
</dbReference>
<evidence type="ECO:0000313" key="6">
    <source>
        <dbReference type="Proteomes" id="UP000030651"/>
    </source>
</evidence>
<dbReference type="GeneID" id="19275237"/>
<keyword evidence="2" id="KW-0521">NADP</keyword>
<dbReference type="Gene3D" id="3.40.50.720">
    <property type="entry name" value="NAD(P)-binding Rossmann-like Domain"/>
    <property type="match status" value="1"/>
</dbReference>
<keyword evidence="6" id="KW-1185">Reference proteome</keyword>
<organism evidence="5 6">
    <name type="scientific">Pestalotiopsis fici (strain W106-1 / CGMCC3.15140)</name>
    <dbReference type="NCBI Taxonomy" id="1229662"/>
    <lineage>
        <taxon>Eukaryota</taxon>
        <taxon>Fungi</taxon>
        <taxon>Dikarya</taxon>
        <taxon>Ascomycota</taxon>
        <taxon>Pezizomycotina</taxon>
        <taxon>Sordariomycetes</taxon>
        <taxon>Xylariomycetidae</taxon>
        <taxon>Amphisphaeriales</taxon>
        <taxon>Sporocadaceae</taxon>
        <taxon>Pestalotiopsis</taxon>
    </lineage>
</organism>
<gene>
    <name evidence="5" type="ORF">PFICI_10224</name>
</gene>
<dbReference type="InterPro" id="IPR057326">
    <property type="entry name" value="KR_dom"/>
</dbReference>
<dbReference type="PROSITE" id="PS00061">
    <property type="entry name" value="ADH_SHORT"/>
    <property type="match status" value="1"/>
</dbReference>
<dbReference type="OMA" id="RRCHTHT"/>
<dbReference type="NCBIfam" id="NF006393">
    <property type="entry name" value="PRK08642.1"/>
    <property type="match status" value="1"/>
</dbReference>
<evidence type="ECO:0000313" key="5">
    <source>
        <dbReference type="EMBL" id="ETS78162.1"/>
    </source>
</evidence>
<evidence type="ECO:0000256" key="3">
    <source>
        <dbReference type="ARBA" id="ARBA00023002"/>
    </source>
</evidence>
<dbReference type="PRINTS" id="PR00081">
    <property type="entry name" value="GDHRDH"/>
</dbReference>
<dbReference type="FunFam" id="3.40.50.720:FF:000084">
    <property type="entry name" value="Short-chain dehydrogenase reductase"/>
    <property type="match status" value="1"/>
</dbReference>
<protein>
    <recommendedName>
        <fullName evidence="4">Ketoreductase domain-containing protein</fullName>
    </recommendedName>
</protein>
<dbReference type="Proteomes" id="UP000030651">
    <property type="component" value="Unassembled WGS sequence"/>
</dbReference>
<dbReference type="InParanoid" id="W3WYF6"/>
<dbReference type="InterPro" id="IPR020904">
    <property type="entry name" value="Sc_DH/Rdtase_CS"/>
</dbReference>
<dbReference type="KEGG" id="pfy:PFICI_10224"/>
<name>W3WYF6_PESFW</name>
<accession>W3WYF6</accession>
<dbReference type="EMBL" id="KI912115">
    <property type="protein sequence ID" value="ETS78162.1"/>
    <property type="molecule type" value="Genomic_DNA"/>
</dbReference>
<dbReference type="SUPFAM" id="SSF51735">
    <property type="entry name" value="NAD(P)-binding Rossmann-fold domains"/>
    <property type="match status" value="1"/>
</dbReference>
<evidence type="ECO:0000259" key="4">
    <source>
        <dbReference type="SMART" id="SM00822"/>
    </source>
</evidence>
<sequence length="254" mass="26633">MSKLADQVVLVTGSSRGLGLATARAFCAEGAKVVLNCASSLSRPATEQVAKELGAVAIVADVTDSEQVASLFRQAESYYGQPISVVVNNALASFKFNGDARKKLDTLEWEDFDAQIRVAIQGALNTTKAAMSGFEKLGRGRIINIGSNLVQNPVVPYQDYCAAKGALVAFTRSMAAELGPKNVTVNMVAGGLLAMTDASSATPPFVFDQIVAVTPLRRVTTPEDVTGAILFFASPWANAVTGQQVIVDGGLVMS</sequence>
<dbReference type="Pfam" id="PF13561">
    <property type="entry name" value="adh_short_C2"/>
    <property type="match status" value="1"/>
</dbReference>
<dbReference type="InterPro" id="IPR036291">
    <property type="entry name" value="NAD(P)-bd_dom_sf"/>
</dbReference>
<dbReference type="AlphaFoldDB" id="W3WYF6"/>